<evidence type="ECO:0000259" key="7">
    <source>
        <dbReference type="Pfam" id="PF01551"/>
    </source>
</evidence>
<evidence type="ECO:0000313" key="8">
    <source>
        <dbReference type="EMBL" id="MDQ0454442.1"/>
    </source>
</evidence>
<feature type="domain" description="M23ase beta-sheet core" evidence="7">
    <location>
        <begin position="455"/>
        <end position="551"/>
    </location>
</feature>
<evidence type="ECO:0000256" key="6">
    <source>
        <dbReference type="ARBA" id="ARBA00023049"/>
    </source>
</evidence>
<dbReference type="PANTHER" id="PTHR21666:SF288">
    <property type="entry name" value="CELL DIVISION PROTEIN YTFB"/>
    <property type="match status" value="1"/>
</dbReference>
<gene>
    <name evidence="8" type="ORF">QO005_000769</name>
</gene>
<sequence length="610" mass="65357">MVVFESLRSGGTVAGSFGTIPYSHTVHRFSLGNHWRLMAVLAALSVAPACLLIKGMDGKPVSVPARPATVVLAKRGRQMARKQPRLRVPVALQKTAKLEMIEDRMDGSVTSNTYFSASIDLSDDAAPKVGDKASDKAGNMISGMTSEMPGLAAGYGNAAPIRPDPFTLILGSKDQPPARPGQKSTGARGVPINVSIAAESPAPAVKRLVAMPRKQQNLNDIEGTLSISDADWDALGHQLGTDHLQAGERLEIIYTDGNGGEAGSHILLARYVDKAGQERLIARQSNGQCQEIRNRALYDRLVAEALARHDDEAVIEDDAEPVKAAALARAKADYPQVMARMKQQGVPQAVALQVVDLLKINDLHVSDDNGSLSSLHVVFRKTESGAVELVFLSVDDHGEEKRFYRYRDHDGHKAEFLDESGRSASKPLLSNPVPGGRSNDGFGWRMHPILHRPEFHNGVDYDAPMGAPILAAGDGVVIKISSEPGYGKYVRVKHDFSYTTTYAHISGTAKGLKVGDRVTQGQVIAYIGSTGLSTGPHLYYELRMGDKYADPTKTRVAAGTVLQGDALSAFHKDMERVNDIARSVVDEAKSVATAVGDGIGNVVVRPANGG</sequence>
<dbReference type="CDD" id="cd12797">
    <property type="entry name" value="M23_peptidase"/>
    <property type="match status" value="1"/>
</dbReference>
<reference evidence="8 9" key="1">
    <citation type="submission" date="2023-07" db="EMBL/GenBank/DDBJ databases">
        <title>Genomic Encyclopedia of Type Strains, Phase IV (KMG-IV): sequencing the most valuable type-strain genomes for metagenomic binning, comparative biology and taxonomic classification.</title>
        <authorList>
            <person name="Goeker M."/>
        </authorList>
    </citation>
    <scope>NUCLEOTIDE SEQUENCE [LARGE SCALE GENOMIC DNA]</scope>
    <source>
        <strain evidence="8 9">DSM 100301</strain>
    </source>
</reference>
<proteinExistence type="predicted"/>
<dbReference type="RefSeq" id="WP_307156661.1">
    <property type="nucleotide sequence ID" value="NZ_JAUSWH010000002.1"/>
</dbReference>
<evidence type="ECO:0000256" key="4">
    <source>
        <dbReference type="ARBA" id="ARBA00022801"/>
    </source>
</evidence>
<dbReference type="SUPFAM" id="SSF51261">
    <property type="entry name" value="Duplicated hybrid motif"/>
    <property type="match status" value="1"/>
</dbReference>
<evidence type="ECO:0000256" key="3">
    <source>
        <dbReference type="ARBA" id="ARBA00022723"/>
    </source>
</evidence>
<comment type="caution">
    <text evidence="8">The sequence shown here is derived from an EMBL/GenBank/DDBJ whole genome shotgun (WGS) entry which is preliminary data.</text>
</comment>
<dbReference type="Gene3D" id="3.10.450.350">
    <property type="match status" value="1"/>
</dbReference>
<comment type="cofactor">
    <cofactor evidence="1">
        <name>Zn(2+)</name>
        <dbReference type="ChEBI" id="CHEBI:29105"/>
    </cofactor>
</comment>
<keyword evidence="9" id="KW-1185">Reference proteome</keyword>
<evidence type="ECO:0000313" key="9">
    <source>
        <dbReference type="Proteomes" id="UP001235269"/>
    </source>
</evidence>
<dbReference type="EMBL" id="JAUSWH010000002">
    <property type="protein sequence ID" value="MDQ0454442.1"/>
    <property type="molecule type" value="Genomic_DNA"/>
</dbReference>
<evidence type="ECO:0000256" key="2">
    <source>
        <dbReference type="ARBA" id="ARBA00022670"/>
    </source>
</evidence>
<protein>
    <recommendedName>
        <fullName evidence="7">M23ase beta-sheet core domain-containing protein</fullName>
    </recommendedName>
</protein>
<dbReference type="Proteomes" id="UP001235269">
    <property type="component" value="Unassembled WGS sequence"/>
</dbReference>
<dbReference type="InterPro" id="IPR050570">
    <property type="entry name" value="Cell_wall_metabolism_enzyme"/>
</dbReference>
<organism evidence="8 9">
    <name type="scientific">Rhizobium paknamense</name>
    <dbReference type="NCBI Taxonomy" id="1206817"/>
    <lineage>
        <taxon>Bacteria</taxon>
        <taxon>Pseudomonadati</taxon>
        <taxon>Pseudomonadota</taxon>
        <taxon>Alphaproteobacteria</taxon>
        <taxon>Hyphomicrobiales</taxon>
        <taxon>Rhizobiaceae</taxon>
        <taxon>Rhizobium/Agrobacterium group</taxon>
        <taxon>Rhizobium</taxon>
    </lineage>
</organism>
<keyword evidence="2" id="KW-0645">Protease</keyword>
<dbReference type="Gene3D" id="2.70.70.10">
    <property type="entry name" value="Glucose Permease (Domain IIA)"/>
    <property type="match status" value="1"/>
</dbReference>
<keyword evidence="4" id="KW-0378">Hydrolase</keyword>
<keyword evidence="6" id="KW-0482">Metalloprotease</keyword>
<keyword evidence="5" id="KW-0862">Zinc</keyword>
<dbReference type="InterPro" id="IPR016047">
    <property type="entry name" value="M23ase_b-sheet_dom"/>
</dbReference>
<accession>A0ABU0I885</accession>
<evidence type="ECO:0000256" key="5">
    <source>
        <dbReference type="ARBA" id="ARBA00022833"/>
    </source>
</evidence>
<keyword evidence="3" id="KW-0479">Metal-binding</keyword>
<name>A0ABU0I885_9HYPH</name>
<dbReference type="Pfam" id="PF01551">
    <property type="entry name" value="Peptidase_M23"/>
    <property type="match status" value="1"/>
</dbReference>
<evidence type="ECO:0000256" key="1">
    <source>
        <dbReference type="ARBA" id="ARBA00001947"/>
    </source>
</evidence>
<dbReference type="InterPro" id="IPR011055">
    <property type="entry name" value="Dup_hybrid_motif"/>
</dbReference>
<dbReference type="PANTHER" id="PTHR21666">
    <property type="entry name" value="PEPTIDASE-RELATED"/>
    <property type="match status" value="1"/>
</dbReference>